<name>L7C8M9_RHOBT</name>
<accession>L7C8M9</accession>
<evidence type="ECO:0000313" key="1">
    <source>
        <dbReference type="EMBL" id="ELP30180.1"/>
    </source>
</evidence>
<dbReference type="PATRIC" id="fig|993516.3.peg.6281"/>
<gene>
    <name evidence="1" type="ORF">RBSWK_05861</name>
</gene>
<reference evidence="1 2" key="1">
    <citation type="journal article" date="2013" name="Mar. Genomics">
        <title>Expression of sulfatases in Rhodopirellula baltica and the diversity of sulfatases in the genus Rhodopirellula.</title>
        <authorList>
            <person name="Wegner C.E."/>
            <person name="Richter-Heitmann T."/>
            <person name="Klindworth A."/>
            <person name="Klockow C."/>
            <person name="Richter M."/>
            <person name="Achstetter T."/>
            <person name="Glockner F.O."/>
            <person name="Harder J."/>
        </authorList>
    </citation>
    <scope>NUCLEOTIDE SEQUENCE [LARGE SCALE GENOMIC DNA]</scope>
    <source>
        <strain evidence="1 2">SWK14</strain>
    </source>
</reference>
<evidence type="ECO:0008006" key="3">
    <source>
        <dbReference type="Google" id="ProtNLM"/>
    </source>
</evidence>
<sequence length="316" mass="35602">MAWQSTWHRILVSQIWRGPLPKIPQWRQITTFVEMALSKTVKLDMLPFEAEIAQRLCIEYATSSLAPGCPRSIRPLAESQQTQVYFVELASGEQVVVKRHKESGSFNRELLALTMFEELELTPRLVASPDEKNKLLLMEYLPTRFSVMSCVDFSNVASVIGRLHGFANLCMQKMQLGGAGQYPCLADQLGVASGLPARIIAELIEVVGADYCTASIGDIKPEHLRKGKVGCVLVDLETFCWNRIEVLDLFQLVTFPTDACSLALRDRLVCESYCLARNTIQLWPIGPDRLFDWLTLARKKLNSPHDESVCGQYHQI</sequence>
<dbReference type="EMBL" id="AMWG01000164">
    <property type="protein sequence ID" value="ELP30180.1"/>
    <property type="molecule type" value="Genomic_DNA"/>
</dbReference>
<evidence type="ECO:0000313" key="2">
    <source>
        <dbReference type="Proteomes" id="UP000010959"/>
    </source>
</evidence>
<proteinExistence type="predicted"/>
<dbReference type="AlphaFoldDB" id="L7C8M9"/>
<comment type="caution">
    <text evidence="1">The sequence shown here is derived from an EMBL/GenBank/DDBJ whole genome shotgun (WGS) entry which is preliminary data.</text>
</comment>
<dbReference type="InterPro" id="IPR011009">
    <property type="entry name" value="Kinase-like_dom_sf"/>
</dbReference>
<dbReference type="SUPFAM" id="SSF56112">
    <property type="entry name" value="Protein kinase-like (PK-like)"/>
    <property type="match status" value="1"/>
</dbReference>
<dbReference type="Proteomes" id="UP000010959">
    <property type="component" value="Unassembled WGS sequence"/>
</dbReference>
<organism evidence="1 2">
    <name type="scientific">Rhodopirellula baltica SWK14</name>
    <dbReference type="NCBI Taxonomy" id="993516"/>
    <lineage>
        <taxon>Bacteria</taxon>
        <taxon>Pseudomonadati</taxon>
        <taxon>Planctomycetota</taxon>
        <taxon>Planctomycetia</taxon>
        <taxon>Pirellulales</taxon>
        <taxon>Pirellulaceae</taxon>
        <taxon>Rhodopirellula</taxon>
    </lineage>
</organism>
<protein>
    <recommendedName>
        <fullName evidence="3">Aminoglycoside phosphotransferase domain-containing protein</fullName>
    </recommendedName>
</protein>